<feature type="compositionally biased region" description="Basic residues" evidence="1">
    <location>
        <begin position="107"/>
        <end position="119"/>
    </location>
</feature>
<reference evidence="2 3" key="1">
    <citation type="submission" date="2005-09" db="EMBL/GenBank/DDBJ databases">
        <authorList>
            <person name="Woods D.E."/>
            <person name="Nierman W.C."/>
        </authorList>
    </citation>
    <scope>NUCLEOTIDE SEQUENCE [LARGE SCALE GENOMIC DNA]</scope>
    <source>
        <strain evidence="2 3">1710b</strain>
    </source>
</reference>
<dbReference type="Proteomes" id="UP000002700">
    <property type="component" value="Chromosome II"/>
</dbReference>
<feature type="compositionally biased region" description="Low complexity" evidence="1">
    <location>
        <begin position="17"/>
        <end position="28"/>
    </location>
</feature>
<protein>
    <submittedName>
        <fullName evidence="2">Uncharacterized protein</fullName>
    </submittedName>
</protein>
<feature type="compositionally biased region" description="Basic residues" evidence="1">
    <location>
        <begin position="388"/>
        <end position="397"/>
    </location>
</feature>
<proteinExistence type="predicted"/>
<name>Q3JHI0_BURP1</name>
<feature type="compositionally biased region" description="Basic and acidic residues" evidence="1">
    <location>
        <begin position="525"/>
        <end position="536"/>
    </location>
</feature>
<evidence type="ECO:0000256" key="1">
    <source>
        <dbReference type="SAM" id="MobiDB-lite"/>
    </source>
</evidence>
<evidence type="ECO:0000313" key="3">
    <source>
        <dbReference type="Proteomes" id="UP000002700"/>
    </source>
</evidence>
<feature type="region of interest" description="Disordered" evidence="1">
    <location>
        <begin position="690"/>
        <end position="721"/>
    </location>
</feature>
<sequence>MARGRPHPCVPLASRTAGGEAPHAAPAGRGRRVLPGRRTIRLCMGVVRRARGRERRLRAGRAVPAARRRPAEIHAGQHPGRLLRAAAHRKPARSDALGLSAREGVRRSARRRGPGRRQLHVRDGHDDPPLQEQVDPADHALVRRRAREISGHSRGGPRPRAQLDRACLRPSYAGQRSAAVPSVRARIAQLLPAQLRAERDAGALAATPAAAVRALRRRPSGQQHGQAAERPLSGRRRAPRSVFAFRPRRLALPDSAAAARETAERGRFQLRGRCAAEPGRARHPRDAERIARDGMRAGGRPSHETASVTHAGLFRVGRDMGGQRRGPRIALIAFGRSRHGARPFAAIPVDTRWPMQTLSKRVTRAPPPRPAAPSSARAHRPAQAGWPRARHRFRRAARVADEAAHPVNRSRWAPPRTPAPRPRPRPVSRHDAHFPPSRRRCRLRPDTRPLRVSRHVDRAPRRAVSPARRKSFHAERTRRCARACAPPYRGARQYRCGARLRSARRGSLRADRARRGPAGRAQPDVLRRVSRSDVRSQRNVLAQVARGGDTRRRRACLRQPRRLPVARAAARACPALHARHGKRERRACARVADATRSVEASRDARHRRRLRRAHARRAVGMARAARDCVRPAGRMRVEPAVLRNIAGARARHAAPRGHAARSVSRRGSAFLFERLPRMPSGKERAARAQELRRAPARRPNRAARGAVPRRQERPACRGGVELDDDQLDRRRAVLVA</sequence>
<evidence type="ECO:0000313" key="2">
    <source>
        <dbReference type="EMBL" id="ABA51271.1"/>
    </source>
</evidence>
<accession>Q3JHI0</accession>
<feature type="region of interest" description="Disordered" evidence="1">
    <location>
        <begin position="501"/>
        <end position="537"/>
    </location>
</feature>
<feature type="region of interest" description="Disordered" evidence="1">
    <location>
        <begin position="53"/>
        <end position="138"/>
    </location>
</feature>
<gene>
    <name evidence="2" type="ordered locus">BURPS1710b_A1816</name>
</gene>
<dbReference type="HOGENOM" id="CLU_376720_0_0_4"/>
<organism evidence="2 3">
    <name type="scientific">Burkholderia pseudomallei (strain 1710b)</name>
    <dbReference type="NCBI Taxonomy" id="320372"/>
    <lineage>
        <taxon>Bacteria</taxon>
        <taxon>Pseudomonadati</taxon>
        <taxon>Pseudomonadota</taxon>
        <taxon>Betaproteobacteria</taxon>
        <taxon>Burkholderiales</taxon>
        <taxon>Burkholderiaceae</taxon>
        <taxon>Burkholderia</taxon>
        <taxon>pseudomallei group</taxon>
    </lineage>
</organism>
<feature type="region of interest" description="Disordered" evidence="1">
    <location>
        <begin position="1"/>
        <end position="31"/>
    </location>
</feature>
<dbReference type="EnsemblBacteria" id="ABA51271">
    <property type="protein sequence ID" value="ABA51271"/>
    <property type="gene ID" value="BURPS1710b_A1816"/>
</dbReference>
<dbReference type="EMBL" id="CP000125">
    <property type="protein sequence ID" value="ABA51271.1"/>
    <property type="molecule type" value="Genomic_DNA"/>
</dbReference>
<dbReference type="AlphaFoldDB" id="Q3JHI0"/>
<feature type="region of interest" description="Disordered" evidence="1">
    <location>
        <begin position="214"/>
        <end position="240"/>
    </location>
</feature>
<dbReference type="KEGG" id="bpm:BURPS1710b_A1816"/>
<feature type="region of interest" description="Disordered" evidence="1">
    <location>
        <begin position="361"/>
        <end position="442"/>
    </location>
</feature>